<comment type="caution">
    <text evidence="1">The sequence shown here is derived from an EMBL/GenBank/DDBJ whole genome shotgun (WGS) entry which is preliminary data.</text>
</comment>
<name>A0A412WGH6_9BACT</name>
<evidence type="ECO:0000313" key="2">
    <source>
        <dbReference type="Proteomes" id="UP000283426"/>
    </source>
</evidence>
<dbReference type="EMBL" id="QRYW01000019">
    <property type="protein sequence ID" value="RGV26270.1"/>
    <property type="molecule type" value="Genomic_DNA"/>
</dbReference>
<organism evidence="1 2">
    <name type="scientific">Odoribacter splanchnicus</name>
    <dbReference type="NCBI Taxonomy" id="28118"/>
    <lineage>
        <taxon>Bacteria</taxon>
        <taxon>Pseudomonadati</taxon>
        <taxon>Bacteroidota</taxon>
        <taxon>Bacteroidia</taxon>
        <taxon>Bacteroidales</taxon>
        <taxon>Odoribacteraceae</taxon>
        <taxon>Odoribacter</taxon>
    </lineage>
</organism>
<proteinExistence type="predicted"/>
<dbReference type="Proteomes" id="UP000283426">
    <property type="component" value="Unassembled WGS sequence"/>
</dbReference>
<gene>
    <name evidence="1" type="ORF">DWW24_09765</name>
</gene>
<reference evidence="1 2" key="1">
    <citation type="submission" date="2018-08" db="EMBL/GenBank/DDBJ databases">
        <title>A genome reference for cultivated species of the human gut microbiota.</title>
        <authorList>
            <person name="Zou Y."/>
            <person name="Xue W."/>
            <person name="Luo G."/>
        </authorList>
    </citation>
    <scope>NUCLEOTIDE SEQUENCE [LARGE SCALE GENOMIC DNA]</scope>
    <source>
        <strain evidence="1 2">AF14-6AC</strain>
    </source>
</reference>
<accession>A0A412WGH6</accession>
<protein>
    <submittedName>
        <fullName evidence="1">Uncharacterized protein</fullName>
    </submittedName>
</protein>
<sequence length="70" mass="8325">MKFVCIILLYIFVLISCNTRRQALKKNQFPTYPYPLHTFLLDRNNKVLAIGNPINNESIRNIFDKIIKRE</sequence>
<dbReference type="AlphaFoldDB" id="A0A412WGH6"/>
<evidence type="ECO:0000313" key="1">
    <source>
        <dbReference type="EMBL" id="RGV26270.1"/>
    </source>
</evidence>
<dbReference type="PROSITE" id="PS51257">
    <property type="entry name" value="PROKAR_LIPOPROTEIN"/>
    <property type="match status" value="1"/>
</dbReference>